<organism evidence="1 2">
    <name type="scientific">Mycolicibacterium obuense</name>
    <dbReference type="NCBI Taxonomy" id="1807"/>
    <lineage>
        <taxon>Bacteria</taxon>
        <taxon>Bacillati</taxon>
        <taxon>Actinomycetota</taxon>
        <taxon>Actinomycetes</taxon>
        <taxon>Mycobacteriales</taxon>
        <taxon>Mycobacteriaceae</taxon>
        <taxon>Mycolicibacterium</taxon>
    </lineage>
</organism>
<dbReference type="Pfam" id="PF15598">
    <property type="entry name" value="Imm61"/>
    <property type="match status" value="1"/>
</dbReference>
<dbReference type="AlphaFoldDB" id="A0A4R5X9T1"/>
<gene>
    <name evidence="1" type="ORF">EUA04_11545</name>
</gene>
<comment type="caution">
    <text evidence="1">The sequence shown here is derived from an EMBL/GenBank/DDBJ whole genome shotgun (WGS) entry which is preliminary data.</text>
</comment>
<reference evidence="1 2" key="1">
    <citation type="submission" date="2019-01" db="EMBL/GenBank/DDBJ databases">
        <title>High-quality-draft genome sequences of five non-tuberculosis mycobacteriaceae isolated from a nosocomial environment.</title>
        <authorList>
            <person name="Tiago I."/>
            <person name="Alarico S."/>
            <person name="Pereira S.G."/>
            <person name="Coelho C."/>
            <person name="Maranha A."/>
            <person name="Empadinhas N."/>
        </authorList>
    </citation>
    <scope>NUCLEOTIDE SEQUENCE [LARGE SCALE GENOMIC DNA]</scope>
    <source>
        <strain evidence="1 2">22DIII</strain>
    </source>
</reference>
<evidence type="ECO:0000313" key="2">
    <source>
        <dbReference type="Proteomes" id="UP000294952"/>
    </source>
</evidence>
<proteinExistence type="predicted"/>
<name>A0A4R5X9T1_9MYCO</name>
<evidence type="ECO:0000313" key="1">
    <source>
        <dbReference type="EMBL" id="TDL10514.1"/>
    </source>
</evidence>
<dbReference type="InterPro" id="IPR028953">
    <property type="entry name" value="Imm_IFT-like"/>
</dbReference>
<dbReference type="Proteomes" id="UP000294952">
    <property type="component" value="Unassembled WGS sequence"/>
</dbReference>
<accession>A0A4R5X9T1</accession>
<protein>
    <submittedName>
        <fullName evidence="1">Uncharacterized protein</fullName>
    </submittedName>
</protein>
<dbReference type="EMBL" id="SDLP01000002">
    <property type="protein sequence ID" value="TDL10514.1"/>
    <property type="molecule type" value="Genomic_DNA"/>
</dbReference>
<sequence>MGRRIRIRLETRGIRRDMRFSSLGGEERFYLRASADEPGWIDITNASRTGGEQHLFSARNLDVAERFFWGLFGSDRRSRMHMPSLRIPIRADQVARGFCIELLGSGQSRLVDADGENVMAATSDISDVANLVRTSHWMSVPLRELKESFSHPEGRPAFQLSK</sequence>